<accession>A0ACB6Z641</accession>
<dbReference type="EMBL" id="MU118119">
    <property type="protein sequence ID" value="KAF9644778.1"/>
    <property type="molecule type" value="Genomic_DNA"/>
</dbReference>
<keyword evidence="2" id="KW-1185">Reference proteome</keyword>
<reference evidence="1" key="1">
    <citation type="submission" date="2019-10" db="EMBL/GenBank/DDBJ databases">
        <authorList>
            <consortium name="DOE Joint Genome Institute"/>
            <person name="Kuo A."/>
            <person name="Miyauchi S."/>
            <person name="Kiss E."/>
            <person name="Drula E."/>
            <person name="Kohler A."/>
            <person name="Sanchez-Garcia M."/>
            <person name="Andreopoulos B."/>
            <person name="Barry K.W."/>
            <person name="Bonito G."/>
            <person name="Buee M."/>
            <person name="Carver A."/>
            <person name="Chen C."/>
            <person name="Cichocki N."/>
            <person name="Clum A."/>
            <person name="Culley D."/>
            <person name="Crous P.W."/>
            <person name="Fauchery L."/>
            <person name="Girlanda M."/>
            <person name="Hayes R."/>
            <person name="Keri Z."/>
            <person name="Labutti K."/>
            <person name="Lipzen A."/>
            <person name="Lombard V."/>
            <person name="Magnuson J."/>
            <person name="Maillard F."/>
            <person name="Morin E."/>
            <person name="Murat C."/>
            <person name="Nolan M."/>
            <person name="Ohm R."/>
            <person name="Pangilinan J."/>
            <person name="Pereira M."/>
            <person name="Perotto S."/>
            <person name="Peter M."/>
            <person name="Riley R."/>
            <person name="Sitrit Y."/>
            <person name="Stielow B."/>
            <person name="Szollosi G."/>
            <person name="Zifcakova L."/>
            <person name="Stursova M."/>
            <person name="Spatafora J.W."/>
            <person name="Tedersoo L."/>
            <person name="Vaario L.-M."/>
            <person name="Yamada A."/>
            <person name="Yan M."/>
            <person name="Wang P."/>
            <person name="Xu J."/>
            <person name="Bruns T."/>
            <person name="Baldrian P."/>
            <person name="Vilgalys R."/>
            <person name="Henrissat B."/>
            <person name="Grigoriev I.V."/>
            <person name="Hibbett D."/>
            <person name="Nagy L.G."/>
            <person name="Martin F.M."/>
        </authorList>
    </citation>
    <scope>NUCLEOTIDE SEQUENCE</scope>
    <source>
        <strain evidence="1">P2</strain>
    </source>
</reference>
<dbReference type="Proteomes" id="UP000886501">
    <property type="component" value="Unassembled WGS sequence"/>
</dbReference>
<sequence>MSGCTLQFSRNSPLRTTLVDEATGHPKYQIDTPRKIARSVTRIRRFDSPTQPPLHQDDDVDSDSGDDITDKGKKKSESKEDKHNREEADEADGGAELLETSDGIARIYWKWFSPDRIVFQGKITTRSEFLPKCGKMSGSYMFTGPDGIEYRWAMGAMGMNYPKLVTTDEKKTVIAEFHRAHYFMKRRKARLEVQPAGMHMLDYIVLTFVFAEDKRRERERRANSSGGGGGP</sequence>
<gene>
    <name evidence="1" type="ORF">BDM02DRAFT_843365</name>
</gene>
<organism evidence="1 2">
    <name type="scientific">Thelephora ganbajun</name>
    <name type="common">Ganba fungus</name>
    <dbReference type="NCBI Taxonomy" id="370292"/>
    <lineage>
        <taxon>Eukaryota</taxon>
        <taxon>Fungi</taxon>
        <taxon>Dikarya</taxon>
        <taxon>Basidiomycota</taxon>
        <taxon>Agaricomycotina</taxon>
        <taxon>Agaricomycetes</taxon>
        <taxon>Thelephorales</taxon>
        <taxon>Thelephoraceae</taxon>
        <taxon>Thelephora</taxon>
    </lineage>
</organism>
<name>A0ACB6Z641_THEGA</name>
<evidence type="ECO:0000313" key="1">
    <source>
        <dbReference type="EMBL" id="KAF9644778.1"/>
    </source>
</evidence>
<comment type="caution">
    <text evidence="1">The sequence shown here is derived from an EMBL/GenBank/DDBJ whole genome shotgun (WGS) entry which is preliminary data.</text>
</comment>
<evidence type="ECO:0000313" key="2">
    <source>
        <dbReference type="Proteomes" id="UP000886501"/>
    </source>
</evidence>
<reference evidence="1" key="2">
    <citation type="journal article" date="2020" name="Nat. Commun.">
        <title>Large-scale genome sequencing of mycorrhizal fungi provides insights into the early evolution of symbiotic traits.</title>
        <authorList>
            <person name="Miyauchi S."/>
            <person name="Kiss E."/>
            <person name="Kuo A."/>
            <person name="Drula E."/>
            <person name="Kohler A."/>
            <person name="Sanchez-Garcia M."/>
            <person name="Morin E."/>
            <person name="Andreopoulos B."/>
            <person name="Barry K.W."/>
            <person name="Bonito G."/>
            <person name="Buee M."/>
            <person name="Carver A."/>
            <person name="Chen C."/>
            <person name="Cichocki N."/>
            <person name="Clum A."/>
            <person name="Culley D."/>
            <person name="Crous P.W."/>
            <person name="Fauchery L."/>
            <person name="Girlanda M."/>
            <person name="Hayes R.D."/>
            <person name="Keri Z."/>
            <person name="LaButti K."/>
            <person name="Lipzen A."/>
            <person name="Lombard V."/>
            <person name="Magnuson J."/>
            <person name="Maillard F."/>
            <person name="Murat C."/>
            <person name="Nolan M."/>
            <person name="Ohm R.A."/>
            <person name="Pangilinan J."/>
            <person name="Pereira M.F."/>
            <person name="Perotto S."/>
            <person name="Peter M."/>
            <person name="Pfister S."/>
            <person name="Riley R."/>
            <person name="Sitrit Y."/>
            <person name="Stielow J.B."/>
            <person name="Szollosi G."/>
            <person name="Zifcakova L."/>
            <person name="Stursova M."/>
            <person name="Spatafora J.W."/>
            <person name="Tedersoo L."/>
            <person name="Vaario L.M."/>
            <person name="Yamada A."/>
            <person name="Yan M."/>
            <person name="Wang P."/>
            <person name="Xu J."/>
            <person name="Bruns T."/>
            <person name="Baldrian P."/>
            <person name="Vilgalys R."/>
            <person name="Dunand C."/>
            <person name="Henrissat B."/>
            <person name="Grigoriev I.V."/>
            <person name="Hibbett D."/>
            <person name="Nagy L.G."/>
            <person name="Martin F.M."/>
        </authorList>
    </citation>
    <scope>NUCLEOTIDE SEQUENCE</scope>
    <source>
        <strain evidence="1">P2</strain>
    </source>
</reference>
<proteinExistence type="predicted"/>
<protein>
    <submittedName>
        <fullName evidence="1">Uncharacterized protein</fullName>
    </submittedName>
</protein>